<evidence type="ECO:0008006" key="7">
    <source>
        <dbReference type="Google" id="ProtNLM"/>
    </source>
</evidence>
<accession>A0AAE1SKR1</accession>
<reference evidence="5" key="1">
    <citation type="submission" date="2023-12" db="EMBL/GenBank/DDBJ databases">
        <title>Genome assembly of Anisodus tanguticus.</title>
        <authorList>
            <person name="Wang Y.-J."/>
        </authorList>
    </citation>
    <scope>NUCLEOTIDE SEQUENCE</scope>
    <source>
        <strain evidence="5">KB-2021</strain>
        <tissue evidence="5">Leaf</tissue>
    </source>
</reference>
<gene>
    <name evidence="5" type="ORF">RND71_010954</name>
</gene>
<evidence type="ECO:0000256" key="1">
    <source>
        <dbReference type="ARBA" id="ARBA00007626"/>
    </source>
</evidence>
<feature type="repeat" description="PPR" evidence="3">
    <location>
        <begin position="328"/>
        <end position="362"/>
    </location>
</feature>
<sequence>MATIQNPHISTFPQHPNSKFKTHFTTPIISQNHHKPKNNDNNAFQEKKLASVDYDKGIHKVTVRIDGFRKYDLPKHQRLRVQSDRFQKDWGISEVVEKIMKLNHWDDIEGVLNCWAGRFARKNFPILIKEITQMGSIEHSIHVFNWMKNQKNYCARSDIYNMMIRLHARHNRVDQARGLFFEMQKWSFSTRPGAGTGKTTWGSRAGLSSCEAYALSAQLCQPNVETYNALISAHGRAGQWRWAKNIMEDMLRASIPPNRSTYNNLINACGSSGNWREALKVCKEMTENGVGPDLVTHNIVLSAYKNGSQYAKALSYFELMKGTKVRPDTTTLNIVINCLVKLGKYQEAVEIFNSMREKRAECIPDIVTFTTIMHMYSVSGQIKNCEAVFNTMLAEGLRPNIVSYNTLVGAYASHGMAQEASSIFDKMKNNGIRPDVVSYTSLLNAYGRSDQPERAMETFERMKKNNLKPNLVSYNVLIDAYGSNGLLDKAVQVLREMEHDGLQPNVVTISTLLAASGRCSKKVNIDSILTAAKMRGIELNTVAYNSALGSYLNVGEYEKALTLYKSMRKKKVMPDSVTYNVLISGCCRMSNCSEALEFLDEMIDLKIPFTKEVFSSAISAYTKQGQLAKAESMFSMMKMEGFQRDVIAYTTMLNAYSVGENWEKAFAVFQEMELNGVLPDAIACSALMRSFNRGCQPDKVLLVADFMRERNIPFTEAGLFELVSASSILRDWRMITEIITITEASLPYVSVGTLNQLLHSIGKSGKTETMIKFFYKVVTSGAEVNLATYSVLLKNLLAAGNWRKYIEVLEWMEDGGLQPSSNMYDDILFFAQRSGGTENAAVIKQRVESLRKKSGHETTNELLWR</sequence>
<feature type="repeat" description="PPR" evidence="3">
    <location>
        <begin position="293"/>
        <end position="327"/>
    </location>
</feature>
<proteinExistence type="inferred from homology"/>
<dbReference type="PROSITE" id="PS51375">
    <property type="entry name" value="PPR"/>
    <property type="match status" value="14"/>
</dbReference>
<dbReference type="InterPro" id="IPR002885">
    <property type="entry name" value="PPR_rpt"/>
</dbReference>
<dbReference type="InterPro" id="IPR011990">
    <property type="entry name" value="TPR-like_helical_dom_sf"/>
</dbReference>
<dbReference type="Pfam" id="PF13812">
    <property type="entry name" value="PPR_3"/>
    <property type="match status" value="3"/>
</dbReference>
<evidence type="ECO:0000256" key="2">
    <source>
        <dbReference type="ARBA" id="ARBA00022737"/>
    </source>
</evidence>
<feature type="repeat" description="PPR" evidence="3">
    <location>
        <begin position="575"/>
        <end position="609"/>
    </location>
</feature>
<comment type="caution">
    <text evidence="5">The sequence shown here is derived from an EMBL/GenBank/DDBJ whole genome shotgun (WGS) entry which is preliminary data.</text>
</comment>
<dbReference type="PANTHER" id="PTHR47447">
    <property type="entry name" value="OS03G0856100 PROTEIN"/>
    <property type="match status" value="1"/>
</dbReference>
<feature type="repeat" description="PPR" evidence="3">
    <location>
        <begin position="470"/>
        <end position="504"/>
    </location>
</feature>
<dbReference type="EMBL" id="JAVYJV010000005">
    <property type="protein sequence ID" value="KAK4371479.1"/>
    <property type="molecule type" value="Genomic_DNA"/>
</dbReference>
<organism evidence="5 6">
    <name type="scientific">Anisodus tanguticus</name>
    <dbReference type="NCBI Taxonomy" id="243964"/>
    <lineage>
        <taxon>Eukaryota</taxon>
        <taxon>Viridiplantae</taxon>
        <taxon>Streptophyta</taxon>
        <taxon>Embryophyta</taxon>
        <taxon>Tracheophyta</taxon>
        <taxon>Spermatophyta</taxon>
        <taxon>Magnoliopsida</taxon>
        <taxon>eudicotyledons</taxon>
        <taxon>Gunneridae</taxon>
        <taxon>Pentapetalae</taxon>
        <taxon>asterids</taxon>
        <taxon>lamiids</taxon>
        <taxon>Solanales</taxon>
        <taxon>Solanaceae</taxon>
        <taxon>Solanoideae</taxon>
        <taxon>Hyoscyameae</taxon>
        <taxon>Anisodus</taxon>
    </lineage>
</organism>
<feature type="repeat" description="PPR" evidence="3">
    <location>
        <begin position="223"/>
        <end position="257"/>
    </location>
</feature>
<evidence type="ECO:0000313" key="6">
    <source>
        <dbReference type="Proteomes" id="UP001291623"/>
    </source>
</evidence>
<feature type="repeat" description="PPR" evidence="3">
    <location>
        <begin position="540"/>
        <end position="574"/>
    </location>
</feature>
<dbReference type="Pfam" id="PF01535">
    <property type="entry name" value="PPR"/>
    <property type="match status" value="2"/>
</dbReference>
<dbReference type="PANTHER" id="PTHR47447:SF21">
    <property type="entry name" value="PENTACOTRIPEPTIDE-REPEAT REGION OF PRORP DOMAIN-CONTAINING PROTEIN"/>
    <property type="match status" value="1"/>
</dbReference>
<dbReference type="FunFam" id="1.25.40.10:FF:001209">
    <property type="entry name" value="Os07g0213300 protein"/>
    <property type="match status" value="1"/>
</dbReference>
<dbReference type="Gene3D" id="1.25.40.10">
    <property type="entry name" value="Tetratricopeptide repeat domain"/>
    <property type="match status" value="7"/>
</dbReference>
<feature type="repeat" description="PPR" evidence="3">
    <location>
        <begin position="365"/>
        <end position="399"/>
    </location>
</feature>
<keyword evidence="6" id="KW-1185">Reference proteome</keyword>
<feature type="repeat" description="PPR" evidence="3">
    <location>
        <begin position="785"/>
        <end position="819"/>
    </location>
</feature>
<feature type="repeat" description="PPR" evidence="3">
    <location>
        <begin position="258"/>
        <end position="292"/>
    </location>
</feature>
<evidence type="ECO:0000313" key="5">
    <source>
        <dbReference type="EMBL" id="KAK4371479.1"/>
    </source>
</evidence>
<dbReference type="SUPFAM" id="SSF48452">
    <property type="entry name" value="TPR-like"/>
    <property type="match status" value="1"/>
</dbReference>
<feature type="repeat" description="PPR" evidence="3">
    <location>
        <begin position="645"/>
        <end position="679"/>
    </location>
</feature>
<dbReference type="NCBIfam" id="TIGR00756">
    <property type="entry name" value="PPR"/>
    <property type="match status" value="13"/>
</dbReference>
<protein>
    <recommendedName>
        <fullName evidence="7">Pentatricopeptide repeat-containing protein</fullName>
    </recommendedName>
</protein>
<keyword evidence="2" id="KW-0677">Repeat</keyword>
<evidence type="ECO:0000256" key="3">
    <source>
        <dbReference type="PROSITE-ProRule" id="PRU00708"/>
    </source>
</evidence>
<dbReference type="AlphaFoldDB" id="A0AAE1SKR1"/>
<comment type="similarity">
    <text evidence="1">Belongs to the PPR family. P subfamily.</text>
</comment>
<dbReference type="Pfam" id="PF13041">
    <property type="entry name" value="PPR_2"/>
    <property type="match status" value="5"/>
</dbReference>
<feature type="region of interest" description="Disordered" evidence="4">
    <location>
        <begin position="1"/>
        <end position="21"/>
    </location>
</feature>
<feature type="repeat" description="PPR" evidence="3">
    <location>
        <begin position="400"/>
        <end position="434"/>
    </location>
</feature>
<name>A0AAE1SKR1_9SOLA</name>
<feature type="repeat" description="PPR" evidence="3">
    <location>
        <begin position="610"/>
        <end position="644"/>
    </location>
</feature>
<feature type="repeat" description="PPR" evidence="3">
    <location>
        <begin position="156"/>
        <end position="190"/>
    </location>
</feature>
<dbReference type="Proteomes" id="UP001291623">
    <property type="component" value="Unassembled WGS sequence"/>
</dbReference>
<feature type="repeat" description="PPR" evidence="3">
    <location>
        <begin position="435"/>
        <end position="469"/>
    </location>
</feature>
<evidence type="ECO:0000256" key="4">
    <source>
        <dbReference type="SAM" id="MobiDB-lite"/>
    </source>
</evidence>